<evidence type="ECO:0000256" key="1">
    <source>
        <dbReference type="ARBA" id="ARBA00001966"/>
    </source>
</evidence>
<evidence type="ECO:0000313" key="8">
    <source>
        <dbReference type="Proteomes" id="UP000003120"/>
    </source>
</evidence>
<dbReference type="EMBL" id="ALKK01000069">
    <property type="protein sequence ID" value="EJU15935.1"/>
    <property type="molecule type" value="Genomic_DNA"/>
</dbReference>
<evidence type="ECO:0000313" key="7">
    <source>
        <dbReference type="EMBL" id="EJU15935.1"/>
    </source>
</evidence>
<dbReference type="Gene3D" id="3.30.420.40">
    <property type="match status" value="2"/>
</dbReference>
<sequence length="277" mass="29831">MQDDRSFKKGKRRGMYTVGVDIGSSSSKVVILKDGTEIVSQSAIQSGIGSNRAIVALEDNLKKANLTKEDIGFTVVTGYGRFTFEGADKQISEISCHARGIHFLLPNVRTIIDIGGQDAKAISLDEKGHVRQFFMNDKCAAGTGRFLTVMARVLEISLDEMGTYDALSKNPCNISSTCAVFAESEVISQLAKGNTKEDVIAGVHNSVAHKILGLVYRTSMEEKFAICGGVAQNTGALRAIREALKKEVIVAPNPQLTGALGAAIFAYDELKKLRKGE</sequence>
<accession>A0AAN4ASM5</accession>
<dbReference type="Pfam" id="PF01869">
    <property type="entry name" value="BcrAD_BadFG"/>
    <property type="match status" value="1"/>
</dbReference>
<evidence type="ECO:0000256" key="3">
    <source>
        <dbReference type="ARBA" id="ARBA00022723"/>
    </source>
</evidence>
<name>A0AAN4ASM5_9FUSO</name>
<dbReference type="InterPro" id="IPR008275">
    <property type="entry name" value="CoA_E_activase_dom"/>
</dbReference>
<dbReference type="InterPro" id="IPR002731">
    <property type="entry name" value="ATPase_BadF"/>
</dbReference>
<comment type="caution">
    <text evidence="7">The sequence shown here is derived from an EMBL/GenBank/DDBJ whole genome shotgun (WGS) entry which is preliminary data.</text>
</comment>
<reference evidence="7 8" key="1">
    <citation type="submission" date="2012-07" db="EMBL/GenBank/DDBJ databases">
        <authorList>
            <person name="Durkin A.S."/>
            <person name="McCorrison J."/>
            <person name="Torralba M."/>
            <person name="Gillis M."/>
            <person name="Methe B."/>
            <person name="Sutton G."/>
            <person name="Nelson K.E."/>
        </authorList>
    </citation>
    <scope>NUCLEOTIDE SEQUENCE [LARGE SCALE GENOMIC DNA]</scope>
    <source>
        <strain evidence="7 8">Fnf 1007</strain>
    </source>
</reference>
<dbReference type="PANTHER" id="PTHR32329">
    <property type="entry name" value="BIFUNCTIONAL PROTEIN [INCLUDES 2-HYDROXYACYL-COA DEHYDRATASE (N-TER) AND ITS ACTIVATOR DOMAIN (C_TERM)-RELATED"/>
    <property type="match status" value="1"/>
</dbReference>
<proteinExistence type="predicted"/>
<dbReference type="GO" id="GO:0051536">
    <property type="term" value="F:iron-sulfur cluster binding"/>
    <property type="evidence" value="ECO:0007669"/>
    <property type="project" value="UniProtKB-KW"/>
</dbReference>
<dbReference type="AlphaFoldDB" id="A0AAN4ASM5"/>
<organism evidence="7 8">
    <name type="scientific">Fusobacterium necrophorum subsp. funduliforme Fnf 1007</name>
    <dbReference type="NCBI Taxonomy" id="1161424"/>
    <lineage>
        <taxon>Bacteria</taxon>
        <taxon>Fusobacteriati</taxon>
        <taxon>Fusobacteriota</taxon>
        <taxon>Fusobacteriia</taxon>
        <taxon>Fusobacteriales</taxon>
        <taxon>Fusobacteriaceae</taxon>
        <taxon>Fusobacterium</taxon>
    </lineage>
</organism>
<dbReference type="PANTHER" id="PTHR32329:SF2">
    <property type="entry name" value="BIFUNCTIONAL PROTEIN [INCLUDES 2-HYDROXYACYL-COA DEHYDRATASE (N-TER) AND ITS ACTIVATOR DOMAIN (C_TERM)"/>
    <property type="match status" value="1"/>
</dbReference>
<dbReference type="Proteomes" id="UP000003120">
    <property type="component" value="Unassembled WGS sequence"/>
</dbReference>
<evidence type="ECO:0000256" key="4">
    <source>
        <dbReference type="ARBA" id="ARBA00023004"/>
    </source>
</evidence>
<protein>
    <submittedName>
        <fullName evidence="7">R-phenyllactate dehydratase activator</fullName>
    </submittedName>
</protein>
<dbReference type="SUPFAM" id="SSF53067">
    <property type="entry name" value="Actin-like ATPase domain"/>
    <property type="match status" value="1"/>
</dbReference>
<feature type="domain" description="ATPase BadF/BadG/BcrA/BcrD type" evidence="6">
    <location>
        <begin position="18"/>
        <end position="266"/>
    </location>
</feature>
<evidence type="ECO:0000256" key="5">
    <source>
        <dbReference type="ARBA" id="ARBA00023014"/>
    </source>
</evidence>
<evidence type="ECO:0000256" key="2">
    <source>
        <dbReference type="ARBA" id="ARBA00011738"/>
    </source>
</evidence>
<dbReference type="NCBIfam" id="TIGR00241">
    <property type="entry name" value="CoA_E_activ"/>
    <property type="match status" value="1"/>
</dbReference>
<keyword evidence="4" id="KW-0408">Iron</keyword>
<keyword evidence="5" id="KW-0411">Iron-sulfur</keyword>
<dbReference type="FunFam" id="3.30.420.40:FF:000217">
    <property type="entry name" value="2-hydroxyisocaproyl-CoA dehydratase activator"/>
    <property type="match status" value="1"/>
</dbReference>
<evidence type="ECO:0000259" key="6">
    <source>
        <dbReference type="Pfam" id="PF01869"/>
    </source>
</evidence>
<dbReference type="InterPro" id="IPR051805">
    <property type="entry name" value="Dehydratase_Activator_Redct"/>
</dbReference>
<comment type="subunit">
    <text evidence="2">Homodimer.</text>
</comment>
<dbReference type="CDD" id="cd24103">
    <property type="entry name" value="ASKHA_NBD_HgdC_HadI-like"/>
    <property type="match status" value="1"/>
</dbReference>
<comment type="cofactor">
    <cofactor evidence="1">
        <name>[4Fe-4S] cluster</name>
        <dbReference type="ChEBI" id="CHEBI:49883"/>
    </cofactor>
</comment>
<gene>
    <name evidence="7" type="primary">fldI_1</name>
    <name evidence="7" type="ORF">HMPREF1127_1434</name>
</gene>
<keyword evidence="3" id="KW-0479">Metal-binding</keyword>
<dbReference type="InterPro" id="IPR043129">
    <property type="entry name" value="ATPase_NBD"/>
</dbReference>
<dbReference type="GO" id="GO:0046872">
    <property type="term" value="F:metal ion binding"/>
    <property type="evidence" value="ECO:0007669"/>
    <property type="project" value="UniProtKB-KW"/>
</dbReference>